<dbReference type="InterPro" id="IPR029056">
    <property type="entry name" value="Ribokinase-like"/>
</dbReference>
<dbReference type="Proteomes" id="UP001165080">
    <property type="component" value="Unassembled WGS sequence"/>
</dbReference>
<feature type="binding site" evidence="6">
    <location>
        <position position="314"/>
    </location>
    <ligand>
        <name>(6S)-NADPHX</name>
        <dbReference type="ChEBI" id="CHEBI:64076"/>
    </ligand>
</feature>
<feature type="domain" description="YjeF C-terminal" evidence="8">
    <location>
        <begin position="41"/>
        <end position="393"/>
    </location>
</feature>
<dbReference type="Pfam" id="PF01256">
    <property type="entry name" value="Carb_kinase"/>
    <property type="match status" value="2"/>
</dbReference>
<dbReference type="GO" id="GO:0110051">
    <property type="term" value="P:metabolite repair"/>
    <property type="evidence" value="ECO:0007669"/>
    <property type="project" value="TreeGrafter"/>
</dbReference>
<keyword evidence="1 6" id="KW-0547">Nucleotide-binding</keyword>
<evidence type="ECO:0000256" key="1">
    <source>
        <dbReference type="ARBA" id="ARBA00022741"/>
    </source>
</evidence>
<feature type="binding site" evidence="6">
    <location>
        <begin position="285"/>
        <end position="289"/>
    </location>
    <ligand>
        <name>ATP</name>
        <dbReference type="ChEBI" id="CHEBI:30616"/>
    </ligand>
</feature>
<comment type="function">
    <text evidence="6">Catalyzes the dehydration of the S-form of NAD(P)HX at the expense of ATP, which is converted to ADP. Together with NAD(P)HX epimerase, which catalyzes the epimerization of the S- and R-forms, the enzyme allows the repair of both epimers of NAD(P)HX, a damaged form of NAD(P)H that is a result of enzymatic or heat-dependent hydration.</text>
</comment>
<name>A0A9W6BL36_9CHLO</name>
<dbReference type="GO" id="GO:0046496">
    <property type="term" value="P:nicotinamide nucleotide metabolic process"/>
    <property type="evidence" value="ECO:0007669"/>
    <property type="project" value="UniProtKB-UniRule"/>
</dbReference>
<dbReference type="EMBL" id="BRXU01000009">
    <property type="protein sequence ID" value="GLC54094.1"/>
    <property type="molecule type" value="Genomic_DNA"/>
</dbReference>
<dbReference type="PANTHER" id="PTHR12592">
    <property type="entry name" value="ATP-DEPENDENT (S)-NAD(P)H-HYDRATE DEHYDRATASE FAMILY MEMBER"/>
    <property type="match status" value="1"/>
</dbReference>
<dbReference type="SUPFAM" id="SSF53613">
    <property type="entry name" value="Ribokinase-like"/>
    <property type="match status" value="1"/>
</dbReference>
<dbReference type="Gene3D" id="3.40.1190.20">
    <property type="match status" value="1"/>
</dbReference>
<evidence type="ECO:0000313" key="10">
    <source>
        <dbReference type="Proteomes" id="UP001165080"/>
    </source>
</evidence>
<evidence type="ECO:0000259" key="8">
    <source>
        <dbReference type="PROSITE" id="PS51383"/>
    </source>
</evidence>
<comment type="catalytic activity">
    <reaction evidence="6">
        <text>(6S)-NADPHX + ATP = ADP + phosphate + NADPH + H(+)</text>
        <dbReference type="Rhea" id="RHEA:32231"/>
        <dbReference type="ChEBI" id="CHEBI:15378"/>
        <dbReference type="ChEBI" id="CHEBI:30616"/>
        <dbReference type="ChEBI" id="CHEBI:43474"/>
        <dbReference type="ChEBI" id="CHEBI:57783"/>
        <dbReference type="ChEBI" id="CHEBI:64076"/>
        <dbReference type="ChEBI" id="CHEBI:456216"/>
        <dbReference type="EC" id="4.2.1.93"/>
    </reaction>
</comment>
<feature type="binding site" evidence="6">
    <location>
        <position position="191"/>
    </location>
    <ligand>
        <name>(6S)-NADPHX</name>
        <dbReference type="ChEBI" id="CHEBI:64076"/>
    </ligand>
</feature>
<gene>
    <name evidence="9" type="primary">PLEST001590</name>
    <name evidence="9" type="ORF">PLESTB_000823100</name>
</gene>
<dbReference type="OrthoDB" id="8110916at2759"/>
<reference evidence="9 10" key="1">
    <citation type="journal article" date="2023" name="Commun. Biol.">
        <title>Reorganization of the ancestral sex-determining regions during the evolution of trioecy in Pleodorina starrii.</title>
        <authorList>
            <person name="Takahashi K."/>
            <person name="Suzuki S."/>
            <person name="Kawai-Toyooka H."/>
            <person name="Yamamoto K."/>
            <person name="Hamaji T."/>
            <person name="Ootsuki R."/>
            <person name="Yamaguchi H."/>
            <person name="Kawachi M."/>
            <person name="Higashiyama T."/>
            <person name="Nozaki H."/>
        </authorList>
    </citation>
    <scope>NUCLEOTIDE SEQUENCE [LARGE SCALE GENOMIC DNA]</scope>
    <source>
        <strain evidence="9 10">NIES-4479</strain>
    </source>
</reference>
<comment type="similarity">
    <text evidence="6">Belongs to the NnrD/CARKD family.</text>
</comment>
<protein>
    <recommendedName>
        <fullName evidence="6">ATP-dependent (S)-NAD(P)H-hydrate dehydratase</fullName>
        <ecNumber evidence="6">4.2.1.93</ecNumber>
    </recommendedName>
    <alternativeName>
        <fullName evidence="6">ATP-dependent NAD(P)HX dehydratase</fullName>
    </alternativeName>
</protein>
<dbReference type="GO" id="GO:0005524">
    <property type="term" value="F:ATP binding"/>
    <property type="evidence" value="ECO:0007669"/>
    <property type="project" value="UniProtKB-KW"/>
</dbReference>
<evidence type="ECO:0000256" key="5">
    <source>
        <dbReference type="ARBA" id="ARBA00023239"/>
    </source>
</evidence>
<keyword evidence="6" id="KW-0597">Phosphoprotein</keyword>
<sequence>MNSAPRGGIGDNRTGIGSRTATRNLSADGTRPENAMMSDEIRSEVRRIVPTLTDDRFKGQSGKIAVLGGCYEYTGAPYFAAFAALAAGADLSHVFCSTSAAPIIKQYSPDLLVHPYFLQRSDLLQQVKAASTSQLASAAGAPAAMSSIPLVPGDQADVAAQTAAAAAHVAEATAEVESWFNRLDCLVVGPGLGRDPLLLDIARSVILRAKAAKMPMVLDGDGLFLVAREPELVAGYTNCVLTPNLNEFRRLASTMGVSLHGPNNDRSSKLLEVTAHLRGPTLVSKGPVDAICDGKVTMICNASGGAKRCGSQGDILAGTIATFISWTLAFLDSARQSAEVEVVILPEINPMVLASYGACLVTRTAAAYAFAARKRAMVASDMLSQLGSAMEMLFDTAGGTGAAGAAASQGAQGQGLLQAHVAAPTAGMGVPGGGS</sequence>
<accession>A0A9W6BL36</accession>
<evidence type="ECO:0000256" key="2">
    <source>
        <dbReference type="ARBA" id="ARBA00022840"/>
    </source>
</evidence>
<dbReference type="PANTHER" id="PTHR12592:SF0">
    <property type="entry name" value="ATP-DEPENDENT (S)-NAD(P)H-HYDRATE DEHYDRATASE"/>
    <property type="match status" value="1"/>
</dbReference>
<comment type="caution">
    <text evidence="6">Lacks conserved residue(s) required for the propagation of feature annotation.</text>
</comment>
<feature type="compositionally biased region" description="Polar residues" evidence="7">
    <location>
        <begin position="15"/>
        <end position="27"/>
    </location>
</feature>
<dbReference type="CDD" id="cd01171">
    <property type="entry name" value="YXKO-related"/>
    <property type="match status" value="1"/>
</dbReference>
<comment type="caution">
    <text evidence="9">The sequence shown here is derived from an EMBL/GenBank/DDBJ whole genome shotgun (WGS) entry which is preliminary data.</text>
</comment>
<dbReference type="GO" id="GO:0047453">
    <property type="term" value="F:ATP-dependent NAD(P)H-hydrate dehydratase activity"/>
    <property type="evidence" value="ECO:0007669"/>
    <property type="project" value="UniProtKB-UniRule"/>
</dbReference>
<dbReference type="AlphaFoldDB" id="A0A9W6BL36"/>
<evidence type="ECO:0000313" key="9">
    <source>
        <dbReference type="EMBL" id="GLC54094.1"/>
    </source>
</evidence>
<dbReference type="PROSITE" id="PS51383">
    <property type="entry name" value="YJEF_C_3"/>
    <property type="match status" value="1"/>
</dbReference>
<proteinExistence type="inferred from homology"/>
<comment type="cofactor">
    <cofactor evidence="6">
        <name>Mg(2+)</name>
        <dbReference type="ChEBI" id="CHEBI:18420"/>
    </cofactor>
</comment>
<keyword evidence="10" id="KW-1185">Reference proteome</keyword>
<dbReference type="InterPro" id="IPR000631">
    <property type="entry name" value="CARKD"/>
</dbReference>
<dbReference type="HAMAP" id="MF_01965">
    <property type="entry name" value="NADHX_dehydratase"/>
    <property type="match status" value="1"/>
</dbReference>
<evidence type="ECO:0000256" key="6">
    <source>
        <dbReference type="HAMAP-Rule" id="MF_03157"/>
    </source>
</evidence>
<evidence type="ECO:0000256" key="7">
    <source>
        <dbReference type="SAM" id="MobiDB-lite"/>
    </source>
</evidence>
<evidence type="ECO:0000256" key="4">
    <source>
        <dbReference type="ARBA" id="ARBA00023027"/>
    </source>
</evidence>
<organism evidence="9 10">
    <name type="scientific">Pleodorina starrii</name>
    <dbReference type="NCBI Taxonomy" id="330485"/>
    <lineage>
        <taxon>Eukaryota</taxon>
        <taxon>Viridiplantae</taxon>
        <taxon>Chlorophyta</taxon>
        <taxon>core chlorophytes</taxon>
        <taxon>Chlorophyceae</taxon>
        <taxon>CS clade</taxon>
        <taxon>Chlamydomonadales</taxon>
        <taxon>Volvocaceae</taxon>
        <taxon>Pleodorina</taxon>
    </lineage>
</organism>
<feature type="binding site" evidence="6">
    <location>
        <begin position="244"/>
        <end position="250"/>
    </location>
    <ligand>
        <name>(6S)-NADPHX</name>
        <dbReference type="ChEBI" id="CHEBI:64076"/>
    </ligand>
</feature>
<dbReference type="EC" id="4.2.1.93" evidence="6"/>
<comment type="catalytic activity">
    <reaction evidence="6">
        <text>(6S)-NADHX + ATP = ADP + phosphate + NADH + H(+)</text>
        <dbReference type="Rhea" id="RHEA:19017"/>
        <dbReference type="ChEBI" id="CHEBI:15378"/>
        <dbReference type="ChEBI" id="CHEBI:30616"/>
        <dbReference type="ChEBI" id="CHEBI:43474"/>
        <dbReference type="ChEBI" id="CHEBI:57945"/>
        <dbReference type="ChEBI" id="CHEBI:64074"/>
        <dbReference type="ChEBI" id="CHEBI:456216"/>
        <dbReference type="EC" id="4.2.1.93"/>
    </reaction>
</comment>
<keyword evidence="4 6" id="KW-0520">NAD</keyword>
<keyword evidence="3" id="KW-0521">NADP</keyword>
<evidence type="ECO:0000256" key="3">
    <source>
        <dbReference type="ARBA" id="ARBA00022857"/>
    </source>
</evidence>
<keyword evidence="2 6" id="KW-0067">ATP-binding</keyword>
<feature type="region of interest" description="Disordered" evidence="7">
    <location>
        <begin position="1"/>
        <end position="35"/>
    </location>
</feature>
<keyword evidence="5 6" id="KW-0456">Lyase</keyword>